<feature type="transmembrane region" description="Helical" evidence="1">
    <location>
        <begin position="35"/>
        <end position="57"/>
    </location>
</feature>
<gene>
    <name evidence="2" type="ORF">SAMN05877838_2877</name>
</gene>
<dbReference type="EMBL" id="OCPC01000004">
    <property type="protein sequence ID" value="SOE17969.1"/>
    <property type="molecule type" value="Genomic_DNA"/>
</dbReference>
<accession>A0A286IF50</accession>
<dbReference type="Proteomes" id="UP000219465">
    <property type="component" value="Unassembled WGS sequence"/>
</dbReference>
<evidence type="ECO:0000313" key="3">
    <source>
        <dbReference type="Proteomes" id="UP000219465"/>
    </source>
</evidence>
<sequence length="226" mass="23850">MTTSTVSEVPDSGRYAGRSHAEYKRALSHSRLVRVLKVLLPLSAALVVVAFVVVSLLDNLVPEGVGIDSVVVRDGKLVMQNPVMSGQSSDARPYTVRAVRAIQDLSAAHVIVLEDIVADLPAPNDSTAVLNAASGTFDRRAQTILFDKPLSVSTDDGMTVNLQNADVDMANGGLVSNAPVSISSGDASVVAQSMQMTDKGRVIIFQDQVRMTINPSALKPKDGAPN</sequence>
<dbReference type="Pfam" id="PF06835">
    <property type="entry name" value="LptC"/>
    <property type="match status" value="1"/>
</dbReference>
<organism evidence="2 3">
    <name type="scientific">Hoeflea halophila</name>
    <dbReference type="NCBI Taxonomy" id="714899"/>
    <lineage>
        <taxon>Bacteria</taxon>
        <taxon>Pseudomonadati</taxon>
        <taxon>Pseudomonadota</taxon>
        <taxon>Alphaproteobacteria</taxon>
        <taxon>Hyphomicrobiales</taxon>
        <taxon>Rhizobiaceae</taxon>
        <taxon>Hoeflea</taxon>
    </lineage>
</organism>
<name>A0A286IF50_9HYPH</name>
<dbReference type="InterPro" id="IPR010664">
    <property type="entry name" value="LipoPS_assembly_LptC-rel"/>
</dbReference>
<evidence type="ECO:0000313" key="2">
    <source>
        <dbReference type="EMBL" id="SOE17969.1"/>
    </source>
</evidence>
<dbReference type="RefSeq" id="WP_097108453.1">
    <property type="nucleotide sequence ID" value="NZ_OCPC01000004.1"/>
</dbReference>
<proteinExistence type="predicted"/>
<protein>
    <submittedName>
        <fullName evidence="2">Lipopolysaccharide export system protein LptC</fullName>
    </submittedName>
</protein>
<dbReference type="OrthoDB" id="7873824at2"/>
<reference evidence="3" key="1">
    <citation type="submission" date="2017-08" db="EMBL/GenBank/DDBJ databases">
        <authorList>
            <person name="Varghese N."/>
            <person name="Submissions S."/>
        </authorList>
    </citation>
    <scope>NUCLEOTIDE SEQUENCE [LARGE SCALE GENOMIC DNA]</scope>
    <source>
        <strain evidence="3">KCTC 23107</strain>
    </source>
</reference>
<keyword evidence="1" id="KW-0472">Membrane</keyword>
<keyword evidence="1" id="KW-0812">Transmembrane</keyword>
<keyword evidence="1" id="KW-1133">Transmembrane helix</keyword>
<keyword evidence="3" id="KW-1185">Reference proteome</keyword>
<dbReference type="AlphaFoldDB" id="A0A286IF50"/>
<evidence type="ECO:0000256" key="1">
    <source>
        <dbReference type="SAM" id="Phobius"/>
    </source>
</evidence>